<evidence type="ECO:0000256" key="1">
    <source>
        <dbReference type="SAM" id="SignalP"/>
    </source>
</evidence>
<reference evidence="2 3" key="1">
    <citation type="submission" date="2025-04" db="UniProtKB">
        <authorList>
            <consortium name="RefSeq"/>
        </authorList>
    </citation>
    <scope>IDENTIFICATION</scope>
</reference>
<dbReference type="RefSeq" id="XP_013175110.1">
    <property type="nucleotide sequence ID" value="XM_013319656.1"/>
</dbReference>
<dbReference type="GeneID" id="106123385"/>
<proteinExistence type="predicted"/>
<organism evidence="2">
    <name type="scientific">Papilio xuthus</name>
    <name type="common">Asian swallowtail butterfly</name>
    <dbReference type="NCBI Taxonomy" id="66420"/>
    <lineage>
        <taxon>Eukaryota</taxon>
        <taxon>Metazoa</taxon>
        <taxon>Ecdysozoa</taxon>
        <taxon>Arthropoda</taxon>
        <taxon>Hexapoda</taxon>
        <taxon>Insecta</taxon>
        <taxon>Pterygota</taxon>
        <taxon>Neoptera</taxon>
        <taxon>Endopterygota</taxon>
        <taxon>Lepidoptera</taxon>
        <taxon>Glossata</taxon>
        <taxon>Ditrysia</taxon>
        <taxon>Papilionoidea</taxon>
        <taxon>Papilionidae</taxon>
        <taxon>Papilioninae</taxon>
        <taxon>Papilio</taxon>
    </lineage>
</organism>
<name>A0AAJ6ZLL6_PAPXU</name>
<dbReference type="KEGG" id="pxu:106123385"/>
<dbReference type="Proteomes" id="UP000694872">
    <property type="component" value="Unplaced"/>
</dbReference>
<feature type="chain" id="PRO_5044708529" evidence="1">
    <location>
        <begin position="19"/>
        <end position="178"/>
    </location>
</feature>
<gene>
    <name evidence="2 3" type="primary">LOC106123385</name>
</gene>
<evidence type="ECO:0000313" key="2">
    <source>
        <dbReference type="RefSeq" id="XP_013175108.1"/>
    </source>
</evidence>
<sequence>MRPPHLAIAFGLSVAAQALWVCAPTLPNDQNFRYEKLQNYGLGKRVIPNYRRVNVGYAYPEPLRGAWPAGATGAGYVRAPYRSLYQGVRRRGDRRVYMKRFDYAAKPSGHRIFCQAITDCEISHVAIETGGGGGVPVLLRGGAGYRHLSVVVKAPAGAPLRGSLKAYCRGPPPPVTKN</sequence>
<evidence type="ECO:0000313" key="3">
    <source>
        <dbReference type="RefSeq" id="XP_013175110.1"/>
    </source>
</evidence>
<protein>
    <submittedName>
        <fullName evidence="2 3">Uncharacterized protein LOC106123385</fullName>
    </submittedName>
</protein>
<feature type="signal peptide" evidence="1">
    <location>
        <begin position="1"/>
        <end position="18"/>
    </location>
</feature>
<accession>A0AAJ6ZLL6</accession>
<dbReference type="AlphaFoldDB" id="A0AAJ6ZLL6"/>
<keyword evidence="1" id="KW-0732">Signal</keyword>
<dbReference type="RefSeq" id="XP_013175108.1">
    <property type="nucleotide sequence ID" value="XM_013319654.1"/>
</dbReference>